<reference evidence="2" key="1">
    <citation type="submission" date="2018-05" db="EMBL/GenBank/DDBJ databases">
        <authorList>
            <person name="Lanie J.A."/>
            <person name="Ng W.-L."/>
            <person name="Kazmierczak K.M."/>
            <person name="Andrzejewski T.M."/>
            <person name="Davidsen T.M."/>
            <person name="Wayne K.J."/>
            <person name="Tettelin H."/>
            <person name="Glass J.I."/>
            <person name="Rusch D."/>
            <person name="Podicherti R."/>
            <person name="Tsui H.-C.T."/>
            <person name="Winkler M.E."/>
        </authorList>
    </citation>
    <scope>NUCLEOTIDE SEQUENCE</scope>
</reference>
<accession>A0A382DLG1</accession>
<organism evidence="2">
    <name type="scientific">marine metagenome</name>
    <dbReference type="NCBI Taxonomy" id="408172"/>
    <lineage>
        <taxon>unclassified sequences</taxon>
        <taxon>metagenomes</taxon>
        <taxon>ecological metagenomes</taxon>
    </lineage>
</organism>
<name>A0A382DLG1_9ZZZZ</name>
<evidence type="ECO:0000313" key="2">
    <source>
        <dbReference type="EMBL" id="SVB38551.1"/>
    </source>
</evidence>
<feature type="region of interest" description="Disordered" evidence="1">
    <location>
        <begin position="26"/>
        <end position="71"/>
    </location>
</feature>
<protein>
    <submittedName>
        <fullName evidence="2">Uncharacterized protein</fullName>
    </submittedName>
</protein>
<proteinExistence type="predicted"/>
<feature type="compositionally biased region" description="Basic and acidic residues" evidence="1">
    <location>
        <begin position="51"/>
        <end position="65"/>
    </location>
</feature>
<dbReference type="AlphaFoldDB" id="A0A382DLG1"/>
<dbReference type="EMBL" id="UINC01039695">
    <property type="protein sequence ID" value="SVB38551.1"/>
    <property type="molecule type" value="Genomic_DNA"/>
</dbReference>
<gene>
    <name evidence="2" type="ORF">METZ01_LOCUS191405</name>
</gene>
<sequence length="71" mass="8270">MENEVKILSSRVKELEWDCAELQQSNSELSERCKKLASRQPSWPKGYRPQRRQDRNAPKSFKRPDPAGVAQ</sequence>
<evidence type="ECO:0000256" key="1">
    <source>
        <dbReference type="SAM" id="MobiDB-lite"/>
    </source>
</evidence>